<dbReference type="Gene3D" id="3.90.1200.10">
    <property type="match status" value="1"/>
</dbReference>
<organism evidence="2 3">
    <name type="scientific">Flexivirga aerilata</name>
    <dbReference type="NCBI Taxonomy" id="1656889"/>
    <lineage>
        <taxon>Bacteria</taxon>
        <taxon>Bacillati</taxon>
        <taxon>Actinomycetota</taxon>
        <taxon>Actinomycetes</taxon>
        <taxon>Micrococcales</taxon>
        <taxon>Dermacoccaceae</taxon>
        <taxon>Flexivirga</taxon>
    </lineage>
</organism>
<dbReference type="AlphaFoldDB" id="A0A849ACA2"/>
<sequence length="335" mass="35850">MGLVSAPPVQLLWESGDPDVVLRTRFGFDDAGSAARWVSATLADDYGVVVDRCERIVLSSHNALAWLTTPDGPMLARWSVAAGTFPRLAALAALTARLGAGGLPVSMPVPARDGRLQVEIDGASMGLQRKVTGELLDIEDAAQVRAAGVTLALLHEELSSYGPMAGVVAPRQSLREQVTGWLEVAPRHLPAGALDRLRSLVAAARPDLPPKQLVHGDYRSANILYAAGRVTAVLDFEEARLDHCIGELARSAVLLGTRFHDWGPVSPAVRQALRDGYESHRRLTTAEASWWEPLVLWHALLFVPDGDDPTGWGDAALRQLSPSTSATDTSIGKSS</sequence>
<gene>
    <name evidence="2" type="ORF">HJ588_04440</name>
</gene>
<proteinExistence type="predicted"/>
<dbReference type="Pfam" id="PF01636">
    <property type="entry name" value="APH"/>
    <property type="match status" value="1"/>
</dbReference>
<dbReference type="EMBL" id="JABENB010000001">
    <property type="protein sequence ID" value="NNG38524.1"/>
    <property type="molecule type" value="Genomic_DNA"/>
</dbReference>
<comment type="caution">
    <text evidence="2">The sequence shown here is derived from an EMBL/GenBank/DDBJ whole genome shotgun (WGS) entry which is preliminary data.</text>
</comment>
<evidence type="ECO:0000313" key="2">
    <source>
        <dbReference type="EMBL" id="NNG38524.1"/>
    </source>
</evidence>
<dbReference type="InterPro" id="IPR002575">
    <property type="entry name" value="Aminoglycoside_PTrfase"/>
</dbReference>
<feature type="domain" description="Aminoglycoside phosphotransferase" evidence="1">
    <location>
        <begin position="62"/>
        <end position="279"/>
    </location>
</feature>
<evidence type="ECO:0000259" key="1">
    <source>
        <dbReference type="Pfam" id="PF01636"/>
    </source>
</evidence>
<keyword evidence="3" id="KW-1185">Reference proteome</keyword>
<name>A0A849ACA2_9MICO</name>
<reference evidence="2 3" key="1">
    <citation type="submission" date="2020-05" db="EMBL/GenBank/DDBJ databases">
        <title>Flexivirga sp. ID2601S isolated from air conditioner.</title>
        <authorList>
            <person name="Kim D.H."/>
        </authorList>
    </citation>
    <scope>NUCLEOTIDE SEQUENCE [LARGE SCALE GENOMIC DNA]</scope>
    <source>
        <strain evidence="2 3">ID2601S</strain>
    </source>
</reference>
<keyword evidence="2" id="KW-0808">Transferase</keyword>
<protein>
    <submittedName>
        <fullName evidence="2">Phosphotransferase</fullName>
    </submittedName>
</protein>
<dbReference type="InterPro" id="IPR011009">
    <property type="entry name" value="Kinase-like_dom_sf"/>
</dbReference>
<dbReference type="GO" id="GO:0016740">
    <property type="term" value="F:transferase activity"/>
    <property type="evidence" value="ECO:0007669"/>
    <property type="project" value="UniProtKB-KW"/>
</dbReference>
<evidence type="ECO:0000313" key="3">
    <source>
        <dbReference type="Proteomes" id="UP000557772"/>
    </source>
</evidence>
<accession>A0A849ACA2</accession>
<dbReference type="SUPFAM" id="SSF56112">
    <property type="entry name" value="Protein kinase-like (PK-like)"/>
    <property type="match status" value="1"/>
</dbReference>
<dbReference type="Proteomes" id="UP000557772">
    <property type="component" value="Unassembled WGS sequence"/>
</dbReference>